<dbReference type="SMART" id="SM00184">
    <property type="entry name" value="RING"/>
    <property type="match status" value="1"/>
</dbReference>
<organism evidence="11 12">
    <name type="scientific">Actinia tenebrosa</name>
    <name type="common">Australian red waratah sea anemone</name>
    <dbReference type="NCBI Taxonomy" id="6105"/>
    <lineage>
        <taxon>Eukaryota</taxon>
        <taxon>Metazoa</taxon>
        <taxon>Cnidaria</taxon>
        <taxon>Anthozoa</taxon>
        <taxon>Hexacorallia</taxon>
        <taxon>Actiniaria</taxon>
        <taxon>Actiniidae</taxon>
        <taxon>Actinia</taxon>
    </lineage>
</organism>
<dbReference type="RefSeq" id="XP_031551618.1">
    <property type="nucleotide sequence ID" value="XM_031695758.1"/>
</dbReference>
<accession>A0A6P8H8Q2</accession>
<name>A0A6P8H8Q2_ACTTE</name>
<dbReference type="PROSITE" id="PS50145">
    <property type="entry name" value="ZF_TRAF"/>
    <property type="match status" value="2"/>
</dbReference>
<evidence type="ECO:0000256" key="6">
    <source>
        <dbReference type="ARBA" id="ARBA00022833"/>
    </source>
</evidence>
<keyword evidence="11" id="KW-1185">Reference proteome</keyword>
<dbReference type="InParanoid" id="A0A6P8H8Q2"/>
<evidence type="ECO:0000259" key="10">
    <source>
        <dbReference type="PROSITE" id="PS50145"/>
    </source>
</evidence>
<feature type="domain" description="TRAF-type" evidence="10">
    <location>
        <begin position="160"/>
        <end position="225"/>
    </location>
</feature>
<evidence type="ECO:0000313" key="11">
    <source>
        <dbReference type="Proteomes" id="UP000515163"/>
    </source>
</evidence>
<proteinExistence type="predicted"/>
<reference evidence="12" key="1">
    <citation type="submission" date="2025-08" db="UniProtKB">
        <authorList>
            <consortium name="RefSeq"/>
        </authorList>
    </citation>
    <scope>IDENTIFICATION</scope>
    <source>
        <tissue evidence="12">Tentacle</tissue>
    </source>
</reference>
<feature type="domain" description="RING-type" evidence="8">
    <location>
        <begin position="18"/>
        <end position="56"/>
    </location>
</feature>
<protein>
    <submittedName>
        <fullName evidence="12">TNF receptor-associated factor family protein DDB_G0290931-like</fullName>
    </submittedName>
</protein>
<evidence type="ECO:0000259" key="9">
    <source>
        <dbReference type="PROSITE" id="PS50144"/>
    </source>
</evidence>
<dbReference type="GO" id="GO:0008270">
    <property type="term" value="F:zinc ion binding"/>
    <property type="evidence" value="ECO:0007669"/>
    <property type="project" value="UniProtKB-KW"/>
</dbReference>
<keyword evidence="3 7" id="KW-0479">Metal-binding</keyword>
<dbReference type="Proteomes" id="UP000515163">
    <property type="component" value="Unplaced"/>
</dbReference>
<dbReference type="PANTHER" id="PTHR10131">
    <property type="entry name" value="TNF RECEPTOR ASSOCIATED FACTOR"/>
    <property type="match status" value="1"/>
</dbReference>
<dbReference type="PANTHER" id="PTHR10131:SF94">
    <property type="entry name" value="TNF RECEPTOR-ASSOCIATED FACTOR 4"/>
    <property type="match status" value="1"/>
</dbReference>
<dbReference type="Pfam" id="PF13923">
    <property type="entry name" value="zf-C3HC4_2"/>
    <property type="match status" value="1"/>
</dbReference>
<dbReference type="GO" id="GO:0005737">
    <property type="term" value="C:cytoplasm"/>
    <property type="evidence" value="ECO:0007669"/>
    <property type="project" value="UniProtKB-SubCell"/>
</dbReference>
<dbReference type="Pfam" id="PF02176">
    <property type="entry name" value="zf-TRAF"/>
    <property type="match status" value="1"/>
</dbReference>
<evidence type="ECO:0000256" key="7">
    <source>
        <dbReference type="PROSITE-ProRule" id="PRU00207"/>
    </source>
</evidence>
<dbReference type="InterPro" id="IPR013083">
    <property type="entry name" value="Znf_RING/FYVE/PHD"/>
</dbReference>
<evidence type="ECO:0000256" key="3">
    <source>
        <dbReference type="ARBA" id="ARBA00022723"/>
    </source>
</evidence>
<dbReference type="InterPro" id="IPR008974">
    <property type="entry name" value="TRAF-like"/>
</dbReference>
<evidence type="ECO:0000259" key="8">
    <source>
        <dbReference type="PROSITE" id="PS50089"/>
    </source>
</evidence>
<keyword evidence="2" id="KW-0963">Cytoplasm</keyword>
<evidence type="ECO:0000256" key="5">
    <source>
        <dbReference type="ARBA" id="ARBA00022771"/>
    </source>
</evidence>
<dbReference type="CDD" id="cd00121">
    <property type="entry name" value="MATH"/>
    <property type="match status" value="1"/>
</dbReference>
<dbReference type="AlphaFoldDB" id="A0A6P8H8Q2"/>
<dbReference type="SUPFAM" id="SSF49599">
    <property type="entry name" value="TRAF domain-like"/>
    <property type="match status" value="4"/>
</dbReference>
<dbReference type="KEGG" id="aten:116288895"/>
<keyword evidence="5 7" id="KW-0863">Zinc-finger</keyword>
<sequence length="430" mass="49512">MGLKPDQFVKGVDENLFCAICHEVFQDPVSCKDGHTFCKDCIHEWLKTNEKCPMDNGFLTKEHLVRVLMASGIIDNLEVYCHPRTTQHKPSEGCDWVGKLQHLTQHRKTCPFQEVQCSHVGCNQTMLRRELEHHEEICDFRKVECEICGVAILQHEKDKHTRDDCLQALICCPNRCSDKLQQLLIVKVKRINMPDHLSNVCPKAQVDCPYKEQGCEVNVERQDVEKHVQENMAEHMMLLAKECSSLKKQCSFLSLRCSTFAQENLELKNELQQMKDEFHNQLLGNSSYTWVVRDYPNLAKNPPNGPSIKSPPFWLRGNKWCISLYPNGNTKDETGFVSLFLKKIEEDSQSLSNTMPITSHNETEIPYRLTVISQKPDTDDVSRESKSIFTEPKNTWGWTKFMKSSDAFSPSYCNNGRLIIQCTILPNKPE</sequence>
<dbReference type="Gene3D" id="3.30.40.10">
    <property type="entry name" value="Zinc/RING finger domain, C3HC4 (zinc finger)"/>
    <property type="match status" value="3"/>
</dbReference>
<dbReference type="Gene3D" id="2.60.210.10">
    <property type="entry name" value="Apoptosis, Tumor Necrosis Factor Receptor Associated Protein 2, Chain A"/>
    <property type="match status" value="1"/>
</dbReference>
<feature type="domain" description="TRAF-type" evidence="10">
    <location>
        <begin position="106"/>
        <end position="148"/>
    </location>
</feature>
<feature type="zinc finger region" description="TRAF-type" evidence="7">
    <location>
        <begin position="160"/>
        <end position="225"/>
    </location>
</feature>
<dbReference type="Pfam" id="PF22486">
    <property type="entry name" value="MATH_2"/>
    <property type="match status" value="1"/>
</dbReference>
<dbReference type="SUPFAM" id="SSF57850">
    <property type="entry name" value="RING/U-box"/>
    <property type="match status" value="1"/>
</dbReference>
<dbReference type="GeneID" id="116288895"/>
<dbReference type="PROSITE" id="PS50089">
    <property type="entry name" value="ZF_RING_2"/>
    <property type="match status" value="1"/>
</dbReference>
<evidence type="ECO:0000256" key="2">
    <source>
        <dbReference type="ARBA" id="ARBA00022490"/>
    </source>
</evidence>
<dbReference type="OrthoDB" id="1630758at2759"/>
<gene>
    <name evidence="12" type="primary">LOC116288895</name>
</gene>
<evidence type="ECO:0000256" key="4">
    <source>
        <dbReference type="ARBA" id="ARBA00022737"/>
    </source>
</evidence>
<keyword evidence="6 7" id="KW-0862">Zinc</keyword>
<feature type="domain" description="MATH" evidence="9">
    <location>
        <begin position="285"/>
        <end position="424"/>
    </location>
</feature>
<dbReference type="GO" id="GO:0016567">
    <property type="term" value="P:protein ubiquitination"/>
    <property type="evidence" value="ECO:0007669"/>
    <property type="project" value="InterPro"/>
</dbReference>
<feature type="zinc finger region" description="TRAF-type" evidence="7">
    <location>
        <begin position="106"/>
        <end position="148"/>
    </location>
</feature>
<dbReference type="InterPro" id="IPR003613">
    <property type="entry name" value="Ubox_domain"/>
</dbReference>
<dbReference type="FunCoup" id="A0A6P8H8Q2">
    <property type="interactions" value="4"/>
</dbReference>
<comment type="subcellular location">
    <subcellularLocation>
        <location evidence="1">Cytoplasm</location>
    </subcellularLocation>
</comment>
<dbReference type="InterPro" id="IPR001293">
    <property type="entry name" value="Znf_TRAF"/>
</dbReference>
<dbReference type="GO" id="GO:0004842">
    <property type="term" value="F:ubiquitin-protein transferase activity"/>
    <property type="evidence" value="ECO:0007669"/>
    <property type="project" value="InterPro"/>
</dbReference>
<dbReference type="InterPro" id="IPR001841">
    <property type="entry name" value="Znf_RING"/>
</dbReference>
<dbReference type="InterPro" id="IPR002083">
    <property type="entry name" value="MATH/TRAF_dom"/>
</dbReference>
<dbReference type="PROSITE" id="PS50144">
    <property type="entry name" value="MATH"/>
    <property type="match status" value="1"/>
</dbReference>
<dbReference type="SMART" id="SM00504">
    <property type="entry name" value="Ubox"/>
    <property type="match status" value="1"/>
</dbReference>
<evidence type="ECO:0000313" key="12">
    <source>
        <dbReference type="RefSeq" id="XP_031551618.1"/>
    </source>
</evidence>
<evidence type="ECO:0000256" key="1">
    <source>
        <dbReference type="ARBA" id="ARBA00004496"/>
    </source>
</evidence>
<keyword evidence="4" id="KW-0677">Repeat</keyword>